<dbReference type="RefSeq" id="WP_141349652.1">
    <property type="nucleotide sequence ID" value="NZ_BJNV01000010.1"/>
</dbReference>
<organism evidence="2 3">
    <name type="scientific">Zoogloea ramigera</name>
    <dbReference type="NCBI Taxonomy" id="350"/>
    <lineage>
        <taxon>Bacteria</taxon>
        <taxon>Pseudomonadati</taxon>
        <taxon>Pseudomonadota</taxon>
        <taxon>Betaproteobacteria</taxon>
        <taxon>Rhodocyclales</taxon>
        <taxon>Zoogloeaceae</taxon>
        <taxon>Zoogloea</taxon>
    </lineage>
</organism>
<gene>
    <name evidence="2" type="ORF">ZRA01_08530</name>
</gene>
<evidence type="ECO:0000313" key="3">
    <source>
        <dbReference type="Proteomes" id="UP000318422"/>
    </source>
</evidence>
<feature type="domain" description="Endonuclease/exonuclease/phosphatase" evidence="1">
    <location>
        <begin position="4"/>
        <end position="278"/>
    </location>
</feature>
<dbReference type="PANTHER" id="PTHR14859:SF0">
    <property type="entry name" value="ENDONUCLEASE_EXONUCLEASE_PHOSPHATASE FAMILY PROTEIN, EXPRESSED"/>
    <property type="match status" value="1"/>
</dbReference>
<accession>A0A4Y4CW39</accession>
<dbReference type="InterPro" id="IPR036691">
    <property type="entry name" value="Endo/exonu/phosph_ase_sf"/>
</dbReference>
<evidence type="ECO:0000313" key="2">
    <source>
        <dbReference type="EMBL" id="GEC94780.1"/>
    </source>
</evidence>
<dbReference type="AlphaFoldDB" id="A0A4Y4CW39"/>
<dbReference type="InterPro" id="IPR051916">
    <property type="entry name" value="GPI-anchor_lipid_remodeler"/>
</dbReference>
<sequence>MKLLSWNIQWGRGADGETTLRRTVSAIRTLGDFDVICLQEVAVGFAGLQGGSPVDGVAVLAAAFPGYSAHFAEAVDMPDGQGGRSLFGNLTLSRVPVGQVFRHSLPRPPEEGVPSMPRVCLEVIVEGPQGPLRVMNTHLEYYSRIQRMTQIAALHTLQCDAVRLAAMHPAAEGEDAKAGSPFATLPRPASAVICGDFNCEPGSPEYYRMTAPISADVSGWEDAWRACYGDIAHLCTVGLNGAEWPDRAYCCDYFFVSADLVDRVEAVAVDQNTAASDHQPIILTIG</sequence>
<dbReference type="GO" id="GO:0003824">
    <property type="term" value="F:catalytic activity"/>
    <property type="evidence" value="ECO:0007669"/>
    <property type="project" value="InterPro"/>
</dbReference>
<keyword evidence="3" id="KW-1185">Reference proteome</keyword>
<dbReference type="Proteomes" id="UP000318422">
    <property type="component" value="Unassembled WGS sequence"/>
</dbReference>
<evidence type="ECO:0000259" key="1">
    <source>
        <dbReference type="Pfam" id="PF03372"/>
    </source>
</evidence>
<comment type="caution">
    <text evidence="2">The sequence shown here is derived from an EMBL/GenBank/DDBJ whole genome shotgun (WGS) entry which is preliminary data.</text>
</comment>
<dbReference type="OrthoDB" id="5294090at2"/>
<dbReference type="GO" id="GO:0006506">
    <property type="term" value="P:GPI anchor biosynthetic process"/>
    <property type="evidence" value="ECO:0007669"/>
    <property type="project" value="TreeGrafter"/>
</dbReference>
<dbReference type="SUPFAM" id="SSF56219">
    <property type="entry name" value="DNase I-like"/>
    <property type="match status" value="1"/>
</dbReference>
<dbReference type="Pfam" id="PF03372">
    <property type="entry name" value="Exo_endo_phos"/>
    <property type="match status" value="1"/>
</dbReference>
<protein>
    <recommendedName>
        <fullName evidence="1">Endonuclease/exonuclease/phosphatase domain-containing protein</fullName>
    </recommendedName>
</protein>
<dbReference type="PANTHER" id="PTHR14859">
    <property type="entry name" value="CALCOFLUOR WHITE HYPERSENSITIVE PROTEIN PRECURSOR"/>
    <property type="match status" value="1"/>
</dbReference>
<proteinExistence type="predicted"/>
<dbReference type="EMBL" id="BJNV01000010">
    <property type="protein sequence ID" value="GEC94780.1"/>
    <property type="molecule type" value="Genomic_DNA"/>
</dbReference>
<dbReference type="InterPro" id="IPR005135">
    <property type="entry name" value="Endo/exonuclease/phosphatase"/>
</dbReference>
<name>A0A4Y4CW39_ZOORA</name>
<dbReference type="GO" id="GO:0016020">
    <property type="term" value="C:membrane"/>
    <property type="evidence" value="ECO:0007669"/>
    <property type="project" value="GOC"/>
</dbReference>
<dbReference type="Gene3D" id="3.60.10.10">
    <property type="entry name" value="Endonuclease/exonuclease/phosphatase"/>
    <property type="match status" value="1"/>
</dbReference>
<reference evidence="2 3" key="1">
    <citation type="submission" date="2019-06" db="EMBL/GenBank/DDBJ databases">
        <title>Whole genome shotgun sequence of Zoogloea ramigera NBRC 15342.</title>
        <authorList>
            <person name="Hosoyama A."/>
            <person name="Uohara A."/>
            <person name="Ohji S."/>
            <person name="Ichikawa N."/>
        </authorList>
    </citation>
    <scope>NUCLEOTIDE SEQUENCE [LARGE SCALE GENOMIC DNA]</scope>
    <source>
        <strain evidence="2 3">NBRC 15342</strain>
    </source>
</reference>